<evidence type="ECO:0000256" key="1">
    <source>
        <dbReference type="SAM" id="MobiDB-lite"/>
    </source>
</evidence>
<protein>
    <submittedName>
        <fullName evidence="3">Uncharacterized protein</fullName>
    </submittedName>
</protein>
<accession>A0A6N1NC16</accession>
<reference evidence="3" key="2">
    <citation type="journal article" date="2018" name="Nat. Commun.">
        <title>Tailed giant Tupanvirus possesses the most complete translational apparatus of the known virosphere.</title>
        <authorList>
            <person name="Abrahao J."/>
            <person name="Silva L."/>
            <person name="Silva L.S."/>
            <person name="Khalil J.Y.B."/>
            <person name="Rodrigues R."/>
            <person name="Arantes T."/>
            <person name="Assis F."/>
            <person name="Boratto P."/>
            <person name="Andrade M."/>
            <person name="Kroon E.G."/>
            <person name="Ribeiro B."/>
            <person name="Bergier I."/>
            <person name="Seligmann H."/>
            <person name="Ghigo E."/>
            <person name="Colson P."/>
            <person name="Levasseur A."/>
            <person name="Kroemer G."/>
            <person name="Raoult D."/>
            <person name="La Scola B."/>
        </authorList>
    </citation>
    <scope>NUCLEOTIDE SEQUENCE [LARGE SCALE GENOMIC DNA]</scope>
    <source>
        <strain evidence="3">Deep ocean</strain>
    </source>
</reference>
<evidence type="ECO:0000313" key="3">
    <source>
        <dbReference type="EMBL" id="QKU33439.1"/>
    </source>
</evidence>
<dbReference type="RefSeq" id="YP_010780037.1">
    <property type="nucleotide sequence ID" value="NC_075038.1"/>
</dbReference>
<keyword evidence="2" id="KW-0472">Membrane</keyword>
<name>A0A6N1NC16_9VIRU</name>
<dbReference type="KEGG" id="vg:80516728"/>
<organism evidence="3">
    <name type="scientific">Tupanvirus deep ocean</name>
    <dbReference type="NCBI Taxonomy" id="2126984"/>
    <lineage>
        <taxon>Viruses</taxon>
        <taxon>Varidnaviria</taxon>
        <taxon>Bamfordvirae</taxon>
        <taxon>Nucleocytoviricota</taxon>
        <taxon>Megaviricetes</taxon>
        <taxon>Imitervirales</taxon>
        <taxon>Mimiviridae</taxon>
        <taxon>Megamimivirinae</taxon>
        <taxon>Tupanvirus</taxon>
        <taxon>Tupanvirus altamarinense</taxon>
    </lineage>
</organism>
<dbReference type="GeneID" id="80516728"/>
<dbReference type="EMBL" id="MF405918">
    <property type="protein sequence ID" value="QKU33439.1"/>
    <property type="molecule type" value="Genomic_DNA"/>
</dbReference>
<evidence type="ECO:0000256" key="2">
    <source>
        <dbReference type="SAM" id="Phobius"/>
    </source>
</evidence>
<keyword evidence="2" id="KW-0812">Transmembrane</keyword>
<reference evidence="3" key="1">
    <citation type="submission" date="2017-06" db="EMBL/GenBank/DDBJ databases">
        <authorList>
            <person name="Assis F.L."/>
            <person name="Abrahao J.S."/>
            <person name="Silva L."/>
            <person name="Khalil J.B."/>
            <person name="Rodrigues R."/>
            <person name="Silva L.S."/>
            <person name="Boratto P."/>
            <person name="Andrade M."/>
            <person name="Kroon E.G."/>
            <person name="Ribeiro B."/>
            <person name="Bergier I."/>
            <person name="Seligmann H."/>
            <person name="Ghigo E."/>
            <person name="Colson P."/>
            <person name="Levasseur A."/>
            <person name="Raoult D."/>
            <person name="Scola B.L."/>
        </authorList>
    </citation>
    <scope>NUCLEOTIDE SEQUENCE</scope>
    <source>
        <strain evidence="3">Deep ocean</strain>
    </source>
</reference>
<feature type="region of interest" description="Disordered" evidence="1">
    <location>
        <begin position="1"/>
        <end position="24"/>
    </location>
</feature>
<feature type="transmembrane region" description="Helical" evidence="2">
    <location>
        <begin position="70"/>
        <end position="89"/>
    </location>
</feature>
<proteinExistence type="predicted"/>
<sequence>MNSTQNNNNNSDNSNNNNNNNNGTNKDNINESFFKYSFEVISDIILGVVLGVTVNIAADFIAIKLGLPRIGLIIVQIFLICLVLYIMKIDSKYLYESWKGQTNYGIVFTAVFLAVQRNIIRFFEDIYIEETKSIGIFS</sequence>
<feature type="transmembrane region" description="Helical" evidence="2">
    <location>
        <begin position="101"/>
        <end position="120"/>
    </location>
</feature>
<keyword evidence="2" id="KW-1133">Transmembrane helix</keyword>
<feature type="transmembrane region" description="Helical" evidence="2">
    <location>
        <begin position="44"/>
        <end position="63"/>
    </location>
</feature>